<proteinExistence type="predicted"/>
<comment type="cofactor">
    <cofactor evidence="1">
        <name>Mn(2+)</name>
        <dbReference type="ChEBI" id="CHEBI:29035"/>
    </cofactor>
</comment>
<keyword evidence="5" id="KW-0460">Magnesium</keyword>
<evidence type="ECO:0000256" key="2">
    <source>
        <dbReference type="ARBA" id="ARBA00001946"/>
    </source>
</evidence>
<dbReference type="EC" id="3.6.1.55" evidence="8"/>
<evidence type="ECO:0000313" key="8">
    <source>
        <dbReference type="EMBL" id="MFC5629784.1"/>
    </source>
</evidence>
<keyword evidence="4 8" id="KW-0378">Hydrolase</keyword>
<dbReference type="Pfam" id="PF00293">
    <property type="entry name" value="NUDIX"/>
    <property type="match status" value="1"/>
</dbReference>
<name>A0ABW0UBT5_9BACI</name>
<comment type="cofactor">
    <cofactor evidence="2">
        <name>Mg(2+)</name>
        <dbReference type="ChEBI" id="CHEBI:18420"/>
    </cofactor>
</comment>
<dbReference type="Proteomes" id="UP001596143">
    <property type="component" value="Unassembled WGS sequence"/>
</dbReference>
<sequence>MKINDEMIRKESLIQRFQHRKDGIIDERHMKRYAIYLPIIDKKEEGLHVLFEVRAKHMNRQPGEICFPGGKIDASDPSPAQAAVRELCEEIGVTEKDTKLVGHLDKIISPFNQIIYPFVGFLNENATFCPNQEEVDELFTVPLSFFLETEPKRYDVHLKVEPENGFPYEWIPHGKNYPWKKGAMPEYFYFYEDYCIWGLTARIMRHFVEEL</sequence>
<dbReference type="InterPro" id="IPR045121">
    <property type="entry name" value="CoAse"/>
</dbReference>
<evidence type="ECO:0000256" key="1">
    <source>
        <dbReference type="ARBA" id="ARBA00001936"/>
    </source>
</evidence>
<evidence type="ECO:0000256" key="5">
    <source>
        <dbReference type="ARBA" id="ARBA00022842"/>
    </source>
</evidence>
<dbReference type="CDD" id="cd03426">
    <property type="entry name" value="NUDIX_CoAse_Nudt7"/>
    <property type="match status" value="1"/>
</dbReference>
<dbReference type="PROSITE" id="PS51462">
    <property type="entry name" value="NUDIX"/>
    <property type="match status" value="1"/>
</dbReference>
<evidence type="ECO:0000256" key="3">
    <source>
        <dbReference type="ARBA" id="ARBA00022723"/>
    </source>
</evidence>
<organism evidence="8 9">
    <name type="scientific">Aliibacillus thermotolerans</name>
    <dbReference type="NCBI Taxonomy" id="1834418"/>
    <lineage>
        <taxon>Bacteria</taxon>
        <taxon>Bacillati</taxon>
        <taxon>Bacillota</taxon>
        <taxon>Bacilli</taxon>
        <taxon>Bacillales</taxon>
        <taxon>Bacillaceae</taxon>
        <taxon>Aliibacillus</taxon>
    </lineage>
</organism>
<keyword evidence="9" id="KW-1185">Reference proteome</keyword>
<evidence type="ECO:0000259" key="7">
    <source>
        <dbReference type="PROSITE" id="PS51462"/>
    </source>
</evidence>
<dbReference type="PANTHER" id="PTHR12992">
    <property type="entry name" value="NUDIX HYDROLASE"/>
    <property type="match status" value="1"/>
</dbReference>
<dbReference type="SUPFAM" id="SSF55811">
    <property type="entry name" value="Nudix"/>
    <property type="match status" value="1"/>
</dbReference>
<gene>
    <name evidence="8" type="ORF">ACFPTR_13090</name>
</gene>
<reference evidence="9" key="1">
    <citation type="journal article" date="2019" name="Int. J. Syst. Evol. Microbiol.">
        <title>The Global Catalogue of Microorganisms (GCM) 10K type strain sequencing project: providing services to taxonomists for standard genome sequencing and annotation.</title>
        <authorList>
            <consortium name="The Broad Institute Genomics Platform"/>
            <consortium name="The Broad Institute Genome Sequencing Center for Infectious Disease"/>
            <person name="Wu L."/>
            <person name="Ma J."/>
        </authorList>
    </citation>
    <scope>NUCLEOTIDE SEQUENCE [LARGE SCALE GENOMIC DNA]</scope>
    <source>
        <strain evidence="9">CGMCC 1.15790</strain>
    </source>
</reference>
<dbReference type="GO" id="GO:0035539">
    <property type="term" value="F:8-oxo-7,8-dihydrodeoxyguanosine triphosphate pyrophosphatase activity"/>
    <property type="evidence" value="ECO:0007669"/>
    <property type="project" value="UniProtKB-EC"/>
</dbReference>
<accession>A0ABW0UBT5</accession>
<protein>
    <submittedName>
        <fullName evidence="8">NUDIX hydrolase</fullName>
        <ecNumber evidence="8">3.6.1.55</ecNumber>
    </submittedName>
</protein>
<dbReference type="RefSeq" id="WP_270898178.1">
    <property type="nucleotide sequence ID" value="NZ_JBHSPF010000068.1"/>
</dbReference>
<dbReference type="InterPro" id="IPR000086">
    <property type="entry name" value="NUDIX_hydrolase_dom"/>
</dbReference>
<dbReference type="EMBL" id="JBHSPF010000068">
    <property type="protein sequence ID" value="MFC5629784.1"/>
    <property type="molecule type" value="Genomic_DNA"/>
</dbReference>
<dbReference type="Gene3D" id="3.90.79.10">
    <property type="entry name" value="Nucleoside Triphosphate Pyrophosphohydrolase"/>
    <property type="match status" value="1"/>
</dbReference>
<feature type="domain" description="Nudix hydrolase" evidence="7">
    <location>
        <begin position="30"/>
        <end position="164"/>
    </location>
</feature>
<evidence type="ECO:0000313" key="9">
    <source>
        <dbReference type="Proteomes" id="UP001596143"/>
    </source>
</evidence>
<comment type="caution">
    <text evidence="8">The sequence shown here is derived from an EMBL/GenBank/DDBJ whole genome shotgun (WGS) entry which is preliminary data.</text>
</comment>
<evidence type="ECO:0000256" key="6">
    <source>
        <dbReference type="ARBA" id="ARBA00023211"/>
    </source>
</evidence>
<dbReference type="PANTHER" id="PTHR12992:SF11">
    <property type="entry name" value="MITOCHONDRIAL COENZYME A DIPHOSPHATASE NUDT8"/>
    <property type="match status" value="1"/>
</dbReference>
<evidence type="ECO:0000256" key="4">
    <source>
        <dbReference type="ARBA" id="ARBA00022801"/>
    </source>
</evidence>
<keyword evidence="6" id="KW-0464">Manganese</keyword>
<keyword evidence="3" id="KW-0479">Metal-binding</keyword>
<dbReference type="InterPro" id="IPR015797">
    <property type="entry name" value="NUDIX_hydrolase-like_dom_sf"/>
</dbReference>